<dbReference type="AlphaFoldDB" id="A0A6C2YJF2"/>
<proteinExistence type="predicted"/>
<dbReference type="RefSeq" id="WP_162656696.1">
    <property type="nucleotide sequence ID" value="NZ_LR593887.1"/>
</dbReference>
<name>A0A6C2YJF2_9BACT</name>
<sequence>MANPSWADEFVTAWCPVIPDAALNRLRDLLRHASPLLVHGRFTAEPPRGCLATHIGWNHPQTQDWQEDAGIRWLTKVAKLNPATSAVILAWDQHGIADWNLRAELLQLCDAEAARRAATHQGESDAGTNS</sequence>
<dbReference type="EMBL" id="LR586016">
    <property type="protein sequence ID" value="VIP01497.1"/>
    <property type="molecule type" value="Genomic_DNA"/>
</dbReference>
<organism evidence="1">
    <name type="scientific">Tuwongella immobilis</name>
    <dbReference type="NCBI Taxonomy" id="692036"/>
    <lineage>
        <taxon>Bacteria</taxon>
        <taxon>Pseudomonadati</taxon>
        <taxon>Planctomycetota</taxon>
        <taxon>Planctomycetia</taxon>
        <taxon>Gemmatales</taxon>
        <taxon>Gemmataceae</taxon>
        <taxon>Tuwongella</taxon>
    </lineage>
</organism>
<dbReference type="EMBL" id="LR593887">
    <property type="protein sequence ID" value="VTR98583.1"/>
    <property type="molecule type" value="Genomic_DNA"/>
</dbReference>
<protein>
    <submittedName>
        <fullName evidence="1">Uncharacterized protein</fullName>
    </submittedName>
</protein>
<dbReference type="KEGG" id="tim:GMBLW1_24630"/>
<reference evidence="1" key="1">
    <citation type="submission" date="2019-04" db="EMBL/GenBank/DDBJ databases">
        <authorList>
            <consortium name="Science for Life Laboratories"/>
        </authorList>
    </citation>
    <scope>NUCLEOTIDE SEQUENCE</scope>
    <source>
        <strain evidence="1">MBLW1</strain>
    </source>
</reference>
<dbReference type="InParanoid" id="A0A6C2YJF2"/>
<accession>A0A6C2YJF2</accession>
<dbReference type="Proteomes" id="UP000464378">
    <property type="component" value="Chromosome"/>
</dbReference>
<keyword evidence="2" id="KW-1185">Reference proteome</keyword>
<evidence type="ECO:0000313" key="1">
    <source>
        <dbReference type="EMBL" id="VIP01497.1"/>
    </source>
</evidence>
<evidence type="ECO:0000313" key="2">
    <source>
        <dbReference type="Proteomes" id="UP000464378"/>
    </source>
</evidence>
<gene>
    <name evidence="1" type="ORF">GMBLW1_24630</name>
</gene>